<proteinExistence type="predicted"/>
<keyword evidence="1" id="KW-0472">Membrane</keyword>
<dbReference type="RefSeq" id="WP_274167105.1">
    <property type="nucleotide sequence ID" value="NZ_JAJUBC010000058.1"/>
</dbReference>
<organism evidence="2 3">
    <name type="scientific">Enterovibrio gelatinilyticus</name>
    <dbReference type="NCBI Taxonomy" id="2899819"/>
    <lineage>
        <taxon>Bacteria</taxon>
        <taxon>Pseudomonadati</taxon>
        <taxon>Pseudomonadota</taxon>
        <taxon>Gammaproteobacteria</taxon>
        <taxon>Vibrionales</taxon>
        <taxon>Vibrionaceae</taxon>
        <taxon>Enterovibrio</taxon>
    </lineage>
</organism>
<dbReference type="InterPro" id="IPR011990">
    <property type="entry name" value="TPR-like_helical_dom_sf"/>
</dbReference>
<evidence type="ECO:0000313" key="3">
    <source>
        <dbReference type="Proteomes" id="UP001149400"/>
    </source>
</evidence>
<comment type="caution">
    <text evidence="2">The sequence shown here is derived from an EMBL/GenBank/DDBJ whole genome shotgun (WGS) entry which is preliminary data.</text>
</comment>
<dbReference type="EMBL" id="JAJUBC010000058">
    <property type="protein sequence ID" value="MDD1796379.1"/>
    <property type="molecule type" value="Genomic_DNA"/>
</dbReference>
<dbReference type="Gene3D" id="1.25.40.10">
    <property type="entry name" value="Tetratricopeptide repeat domain"/>
    <property type="match status" value="1"/>
</dbReference>
<feature type="transmembrane region" description="Helical" evidence="1">
    <location>
        <begin position="12"/>
        <end position="31"/>
    </location>
</feature>
<keyword evidence="3" id="KW-1185">Reference proteome</keyword>
<gene>
    <name evidence="2" type="ORF">LRP50_25000</name>
</gene>
<evidence type="ECO:0000256" key="1">
    <source>
        <dbReference type="SAM" id="Phobius"/>
    </source>
</evidence>
<reference evidence="2" key="1">
    <citation type="submission" date="2021-12" db="EMBL/GenBank/DDBJ databases">
        <title>Enterovibrio ZSDZ35 sp. nov. and Enterovibrio ZSDZ42 sp. nov., isolated from coastal seawater in Qingdao.</title>
        <authorList>
            <person name="Zhang P."/>
        </authorList>
    </citation>
    <scope>NUCLEOTIDE SEQUENCE</scope>
    <source>
        <strain evidence="2">ZSDZ42</strain>
    </source>
</reference>
<dbReference type="Proteomes" id="UP001149400">
    <property type="component" value="Unassembled WGS sequence"/>
</dbReference>
<keyword evidence="1" id="KW-1133">Transmembrane helix</keyword>
<name>A0ABT5R8T3_9GAMM</name>
<evidence type="ECO:0008006" key="4">
    <source>
        <dbReference type="Google" id="ProtNLM"/>
    </source>
</evidence>
<accession>A0ABT5R8T3</accession>
<protein>
    <recommendedName>
        <fullName evidence="4">Sel1 repeat family protein</fullName>
    </recommendedName>
</protein>
<evidence type="ECO:0000313" key="2">
    <source>
        <dbReference type="EMBL" id="MDD1796379.1"/>
    </source>
</evidence>
<keyword evidence="1" id="KW-0812">Transmembrane</keyword>
<sequence length="404" mass="46099">MESFKKNSTSKMDIKHVLSNLLIVFALYLAYINYPSGFQRKIAEGPSFLSQQLSSYLDDNKVNSDPYAASRYRPEEPLYAPLLAIQYGNKEKAEALLAPLVEKGNPEAMFWLAQITYGQSIYSGETAGKLLTKAAKLGNPYAAIKLDSRDIECTQYMGYHCSEEWGEKGRAALKKLASAGDPRAGYAIYLHDTMLKGGYSPTTTVDEESFNILAKAAVDGAKNNYHHPIITLLDIYQRNFGYPIWMRSNESKRDSYLLSDKDREIIKDLYIFMANNNDSYATNIYLYYENSLLETDYIDHQILRMLPIWSNASGYSPVFARKALNDREALILGAAWALVDDFNRNDHNLEFGRQMRKFNHIVTYEFNQKSLDDSELEKAHKISLKLRKSLTPMIYLDENNTGIF</sequence>